<accession>A0A6J6YYK9</accession>
<dbReference type="EMBL" id="CAFABA010000006">
    <property type="protein sequence ID" value="CAB4814680.1"/>
    <property type="molecule type" value="Genomic_DNA"/>
</dbReference>
<dbReference type="AlphaFoldDB" id="A0A6J6YYK9"/>
<reference evidence="2" key="1">
    <citation type="submission" date="2020-05" db="EMBL/GenBank/DDBJ databases">
        <authorList>
            <person name="Chiriac C."/>
            <person name="Salcher M."/>
            <person name="Ghai R."/>
            <person name="Kavagutti S V."/>
        </authorList>
    </citation>
    <scope>NUCLEOTIDE SEQUENCE</scope>
</reference>
<gene>
    <name evidence="2" type="ORF">UFOPK3139_00257</name>
</gene>
<protein>
    <submittedName>
        <fullName evidence="2">Unannotated protein</fullName>
    </submittedName>
</protein>
<sequence length="811" mass="84823">MTNLIAPARSSNPMERKRREVSRRRFLQGAVMLGGAAMVDPVFFRDSAWAGPPLGVRDRIFVLIELSGGNDGLNTLVPASNSAYYAKRGTAQNATTTGPSSAIGIPADLTLPVGEGFGLHPNLTYLKSRFDGGDLAIVRGVGHPSKDHSHFSGMARIMAGNNSETYTTGMFGRWLDGMGMDGLAGINVGGSSVPLVLQGTQAEVTGLSSWGGLFGASTQQHETLAYDSLTNLGNDDIGKGLWSNEVADTFQAAVREARRIDPIYSPNVTTNNYVARNLTFAARLINLDLGARVITVSQGGYDTHSNQLAGHAKLMKDLDDGIKALFENTSPAFRSRVVVMTYSEFGRRVERSDSAGTDHGTSSVMFVVGDHVHGGLASDAPSLTALDSRGDLNLTTDVRSVFATVFDDWLDADHTALLGATYPKLNLFDENSGAGNAEPLVAAVAFQAMQPARILDTRTGIGLGRIFRLGAGQSIDVPVNGQGNVPLTGVGSVSMNVTVSDCDAPSYLTIWPTGDPRPNASNLNMVAGQTVPNLVVSKLGAGGKVSIFNAAGTTNVIVDVVGWFPVDNSFTSLVPARVLDTRVGIGVAKGKVGSGGVVPLTVRNRGGVPDQSDLDAVVLNITVAEPTVQSYLTVWPNGDARPNASNLNMAQGQTVPNLVISKVGTGGIVNVFNANGSTHIIADVLGWFPRGSGFHPIVPVRILDTRTGNGAPEAKVGQSGLVELQVSGRGGVPTDAKSAVLNVTATEADAVSYLTVWPAGQGRPDSSSLNTSPGLTVPNLVITKLGKGGVVDLYNAFGTVHVIADVVGWFD</sequence>
<dbReference type="PANTHER" id="PTHR43737:SF1">
    <property type="entry name" value="DUF1501 DOMAIN-CONTAINING PROTEIN"/>
    <property type="match status" value="1"/>
</dbReference>
<dbReference type="PROSITE" id="PS51318">
    <property type="entry name" value="TAT"/>
    <property type="match status" value="1"/>
</dbReference>
<dbReference type="Pfam" id="PF07394">
    <property type="entry name" value="DUF1501"/>
    <property type="match status" value="1"/>
</dbReference>
<organism evidence="2">
    <name type="scientific">freshwater metagenome</name>
    <dbReference type="NCBI Taxonomy" id="449393"/>
    <lineage>
        <taxon>unclassified sequences</taxon>
        <taxon>metagenomes</taxon>
        <taxon>ecological metagenomes</taxon>
    </lineage>
</organism>
<dbReference type="PANTHER" id="PTHR43737">
    <property type="entry name" value="BLL7424 PROTEIN"/>
    <property type="match status" value="1"/>
</dbReference>
<proteinExistence type="predicted"/>
<feature type="region of interest" description="Disordered" evidence="1">
    <location>
        <begin position="1"/>
        <end position="21"/>
    </location>
</feature>
<evidence type="ECO:0000256" key="1">
    <source>
        <dbReference type="SAM" id="MobiDB-lite"/>
    </source>
</evidence>
<name>A0A6J6YYK9_9ZZZZ</name>
<dbReference type="InterPro" id="IPR006311">
    <property type="entry name" value="TAT_signal"/>
</dbReference>
<dbReference type="InterPro" id="IPR010869">
    <property type="entry name" value="DUF1501"/>
</dbReference>
<evidence type="ECO:0000313" key="2">
    <source>
        <dbReference type="EMBL" id="CAB4814680.1"/>
    </source>
</evidence>
<feature type="compositionally biased region" description="Polar residues" evidence="1">
    <location>
        <begin position="1"/>
        <end position="13"/>
    </location>
</feature>